<keyword evidence="4" id="KW-1185">Reference proteome</keyword>
<feature type="compositionally biased region" description="Basic and acidic residues" evidence="2">
    <location>
        <begin position="319"/>
        <end position="329"/>
    </location>
</feature>
<name>A0A8A3PEX5_9HELO</name>
<keyword evidence="1" id="KW-0175">Coiled coil</keyword>
<evidence type="ECO:0000313" key="4">
    <source>
        <dbReference type="Proteomes" id="UP000672032"/>
    </source>
</evidence>
<accession>A0A8A3PEX5</accession>
<organism evidence="3 4">
    <name type="scientific">Monilinia vaccinii-corymbosi</name>
    <dbReference type="NCBI Taxonomy" id="61207"/>
    <lineage>
        <taxon>Eukaryota</taxon>
        <taxon>Fungi</taxon>
        <taxon>Dikarya</taxon>
        <taxon>Ascomycota</taxon>
        <taxon>Pezizomycotina</taxon>
        <taxon>Leotiomycetes</taxon>
        <taxon>Helotiales</taxon>
        <taxon>Sclerotiniaceae</taxon>
        <taxon>Monilinia</taxon>
    </lineage>
</organism>
<feature type="coiled-coil region" evidence="1">
    <location>
        <begin position="336"/>
        <end position="363"/>
    </location>
</feature>
<feature type="compositionally biased region" description="Basic and acidic residues" evidence="2">
    <location>
        <begin position="242"/>
        <end position="254"/>
    </location>
</feature>
<sequence length="451" mass="50798">MEQPTSTCRMSTRCSPIVVGDNDKQSLGASKQESTTAIEDERNIDIGSDLGNETTHMEIYEDQSDSDSLYFPMSSKSTSGPRRTTVAMSIMQGHKIGLAGLDSSSRVIIHPSCMTGHAPPSWHKALAKLKETQNDFPDDLPYVITYEHNLLEAICQECGKKLNVESCSVSNITRHPNSHYHTFYVERRLRKLEAEGFKRAWNKNVEERMARLAGSSRGKIKGITAGFHREFLPIKSSIEKQLKHRRSENLKEESDPTDEPLPSKRQRVAGSFFANSLADDSQSEGTHFNEDLRSSLDFEPRPEEIARQTKEGQTTQRSTTHEDLTEKLTGKSGGNAKSVLDRVMQLENVVEESENRMSSYLEKEANDSGKECGSHPHPDVDRVRRLEEEITMLASQQSGLDRRVAQLIRTVGDLQMNDLARSNKIMMMRLAALEENYGSLVHKIMELERKG</sequence>
<feature type="region of interest" description="Disordered" evidence="2">
    <location>
        <begin position="276"/>
        <end position="335"/>
    </location>
</feature>
<dbReference type="AlphaFoldDB" id="A0A8A3PEX5"/>
<evidence type="ECO:0000256" key="2">
    <source>
        <dbReference type="SAM" id="MobiDB-lite"/>
    </source>
</evidence>
<gene>
    <name evidence="3" type="ORF">DSL72_005187</name>
</gene>
<evidence type="ECO:0000313" key="3">
    <source>
        <dbReference type="EMBL" id="QSZ33619.1"/>
    </source>
</evidence>
<reference evidence="3" key="1">
    <citation type="submission" date="2020-10" db="EMBL/GenBank/DDBJ databases">
        <title>Genome Sequence of Monilinia vaccinii-corymbosi Sheds Light on Mummy Berry Disease Infection of Blueberry and Mating Type.</title>
        <authorList>
            <person name="Yow A.G."/>
            <person name="Zhang Y."/>
            <person name="Bansal K."/>
            <person name="Eacker S.M."/>
            <person name="Sullivan S."/>
            <person name="Liachko I."/>
            <person name="Cubeta M.A."/>
            <person name="Rollins J.A."/>
            <person name="Ashrafi H."/>
        </authorList>
    </citation>
    <scope>NUCLEOTIDE SEQUENCE</scope>
    <source>
        <strain evidence="3">RL-1</strain>
    </source>
</reference>
<feature type="coiled-coil region" evidence="1">
    <location>
        <begin position="416"/>
        <end position="450"/>
    </location>
</feature>
<dbReference type="Proteomes" id="UP000672032">
    <property type="component" value="Chromosome 4"/>
</dbReference>
<proteinExistence type="predicted"/>
<feature type="compositionally biased region" description="Basic and acidic residues" evidence="2">
    <location>
        <begin position="287"/>
        <end position="310"/>
    </location>
</feature>
<protein>
    <submittedName>
        <fullName evidence="3">Uncharacterized protein</fullName>
    </submittedName>
</protein>
<dbReference type="OrthoDB" id="3564930at2759"/>
<evidence type="ECO:0000256" key="1">
    <source>
        <dbReference type="SAM" id="Coils"/>
    </source>
</evidence>
<feature type="compositionally biased region" description="Polar residues" evidence="2">
    <location>
        <begin position="25"/>
        <end position="37"/>
    </location>
</feature>
<feature type="region of interest" description="Disordered" evidence="2">
    <location>
        <begin position="242"/>
        <end position="264"/>
    </location>
</feature>
<feature type="region of interest" description="Disordered" evidence="2">
    <location>
        <begin position="16"/>
        <end position="37"/>
    </location>
</feature>
<dbReference type="EMBL" id="CP063408">
    <property type="protein sequence ID" value="QSZ33619.1"/>
    <property type="molecule type" value="Genomic_DNA"/>
</dbReference>